<proteinExistence type="predicted"/>
<keyword evidence="3" id="KW-1185">Reference proteome</keyword>
<dbReference type="AlphaFoldDB" id="A0A2U0I1Y8"/>
<protein>
    <submittedName>
        <fullName evidence="2">Uracil phosphoribosyltransferase</fullName>
    </submittedName>
</protein>
<organism evidence="2 3">
    <name type="scientific">Marixanthomonas spongiae</name>
    <dbReference type="NCBI Taxonomy" id="2174845"/>
    <lineage>
        <taxon>Bacteria</taxon>
        <taxon>Pseudomonadati</taxon>
        <taxon>Bacteroidota</taxon>
        <taxon>Flavobacteriia</taxon>
        <taxon>Flavobacteriales</taxon>
        <taxon>Flavobacteriaceae</taxon>
        <taxon>Marixanthomonas</taxon>
    </lineage>
</organism>
<feature type="transmembrane region" description="Helical" evidence="1">
    <location>
        <begin position="33"/>
        <end position="56"/>
    </location>
</feature>
<dbReference type="Pfam" id="PF19868">
    <property type="entry name" value="DUF6341"/>
    <property type="match status" value="1"/>
</dbReference>
<keyword evidence="1" id="KW-1133">Transmembrane helix</keyword>
<sequence>MEWKDFFYGIADLFENVLFIPYDALRDLELDSWFLANIFSWIFILIGATAFVYWMLQLKKFDENTEDTYTYEEGNLS</sequence>
<dbReference type="EMBL" id="QEHR01000004">
    <property type="protein sequence ID" value="PVW15122.1"/>
    <property type="molecule type" value="Genomic_DNA"/>
</dbReference>
<evidence type="ECO:0000313" key="2">
    <source>
        <dbReference type="EMBL" id="PVW15122.1"/>
    </source>
</evidence>
<evidence type="ECO:0000313" key="3">
    <source>
        <dbReference type="Proteomes" id="UP000245962"/>
    </source>
</evidence>
<dbReference type="Proteomes" id="UP000245962">
    <property type="component" value="Unassembled WGS sequence"/>
</dbReference>
<keyword evidence="2" id="KW-0328">Glycosyltransferase</keyword>
<gene>
    <name evidence="2" type="ORF">DDV96_06860</name>
</gene>
<dbReference type="RefSeq" id="WP_116694261.1">
    <property type="nucleotide sequence ID" value="NZ_QEHR01000004.1"/>
</dbReference>
<reference evidence="2 3" key="1">
    <citation type="submission" date="2018-04" db="EMBL/GenBank/DDBJ databases">
        <title>Marixanthomonas spongiae HN-E44 sp. nov., isolated from a marine sponge.</title>
        <authorList>
            <person name="Luo L."/>
            <person name="Zhuang L."/>
        </authorList>
    </citation>
    <scope>NUCLEOTIDE SEQUENCE [LARGE SCALE GENOMIC DNA]</scope>
    <source>
        <strain evidence="2 3">HN-E44</strain>
    </source>
</reference>
<evidence type="ECO:0000256" key="1">
    <source>
        <dbReference type="SAM" id="Phobius"/>
    </source>
</evidence>
<keyword evidence="1" id="KW-0472">Membrane</keyword>
<keyword evidence="1" id="KW-0812">Transmembrane</keyword>
<accession>A0A2U0I1Y8</accession>
<keyword evidence="2" id="KW-0808">Transferase</keyword>
<dbReference type="InterPro" id="IPR045922">
    <property type="entry name" value="DUF6341"/>
</dbReference>
<dbReference type="OrthoDB" id="1467828at2"/>
<dbReference type="GO" id="GO:0016757">
    <property type="term" value="F:glycosyltransferase activity"/>
    <property type="evidence" value="ECO:0007669"/>
    <property type="project" value="UniProtKB-KW"/>
</dbReference>
<comment type="caution">
    <text evidence="2">The sequence shown here is derived from an EMBL/GenBank/DDBJ whole genome shotgun (WGS) entry which is preliminary data.</text>
</comment>
<name>A0A2U0I1Y8_9FLAO</name>